<reference evidence="1 2" key="1">
    <citation type="submission" date="2019-05" db="EMBL/GenBank/DDBJ databases">
        <title>Another draft genome of Portunus trituberculatus and its Hox gene families provides insights of decapod evolution.</title>
        <authorList>
            <person name="Jeong J.-H."/>
            <person name="Song I."/>
            <person name="Kim S."/>
            <person name="Choi T."/>
            <person name="Kim D."/>
            <person name="Ryu S."/>
            <person name="Kim W."/>
        </authorList>
    </citation>
    <scope>NUCLEOTIDE SEQUENCE [LARGE SCALE GENOMIC DNA]</scope>
    <source>
        <tissue evidence="1">Muscle</tissue>
    </source>
</reference>
<organism evidence="1 2">
    <name type="scientific">Portunus trituberculatus</name>
    <name type="common">Swimming crab</name>
    <name type="synonym">Neptunus trituberculatus</name>
    <dbReference type="NCBI Taxonomy" id="210409"/>
    <lineage>
        <taxon>Eukaryota</taxon>
        <taxon>Metazoa</taxon>
        <taxon>Ecdysozoa</taxon>
        <taxon>Arthropoda</taxon>
        <taxon>Crustacea</taxon>
        <taxon>Multicrustacea</taxon>
        <taxon>Malacostraca</taxon>
        <taxon>Eumalacostraca</taxon>
        <taxon>Eucarida</taxon>
        <taxon>Decapoda</taxon>
        <taxon>Pleocyemata</taxon>
        <taxon>Brachyura</taxon>
        <taxon>Eubrachyura</taxon>
        <taxon>Portunoidea</taxon>
        <taxon>Portunidae</taxon>
        <taxon>Portuninae</taxon>
        <taxon>Portunus</taxon>
    </lineage>
</organism>
<evidence type="ECO:0000313" key="1">
    <source>
        <dbReference type="EMBL" id="MPD06089.1"/>
    </source>
</evidence>
<comment type="caution">
    <text evidence="1">The sequence shown here is derived from an EMBL/GenBank/DDBJ whole genome shotgun (WGS) entry which is preliminary data.</text>
</comment>
<dbReference type="EMBL" id="VSRR010149351">
    <property type="protein sequence ID" value="MPD06089.1"/>
    <property type="molecule type" value="Genomic_DNA"/>
</dbReference>
<evidence type="ECO:0000313" key="2">
    <source>
        <dbReference type="Proteomes" id="UP000324222"/>
    </source>
</evidence>
<gene>
    <name evidence="1" type="ORF">E2C01_101874</name>
</gene>
<dbReference type="AlphaFoldDB" id="A0A5B7KLE3"/>
<keyword evidence="2" id="KW-1185">Reference proteome</keyword>
<proteinExistence type="predicted"/>
<name>A0A5B7KLE3_PORTR</name>
<sequence>MVAQSNSCGEEESLERKLMIACTLELSTVTVLCMRVRKGGRDGRWGVCNMRRVRWCTWIWEESTGRLRCVCVAFLSVLEVNKRGSLW</sequence>
<protein>
    <submittedName>
        <fullName evidence="1">Uncharacterized protein</fullName>
    </submittedName>
</protein>
<dbReference type="Proteomes" id="UP000324222">
    <property type="component" value="Unassembled WGS sequence"/>
</dbReference>
<accession>A0A5B7KLE3</accession>